<dbReference type="GO" id="GO:0016887">
    <property type="term" value="F:ATP hydrolysis activity"/>
    <property type="evidence" value="ECO:0007669"/>
    <property type="project" value="InterPro"/>
</dbReference>
<dbReference type="InterPro" id="IPR027417">
    <property type="entry name" value="P-loop_NTPase"/>
</dbReference>
<gene>
    <name evidence="2" type="ORF">FFU37_08545</name>
</gene>
<dbReference type="RefSeq" id="WP_138489273.1">
    <property type="nucleotide sequence ID" value="NZ_CP040558.1"/>
</dbReference>
<dbReference type="PANTHER" id="PTHR37291:SF1">
    <property type="entry name" value="TYPE IV METHYL-DIRECTED RESTRICTION ENZYME ECOKMCRB SUBUNIT"/>
    <property type="match status" value="1"/>
</dbReference>
<protein>
    <submittedName>
        <fullName evidence="2">AAA family ATPase</fullName>
    </submittedName>
</protein>
<dbReference type="Gene3D" id="3.40.50.300">
    <property type="entry name" value="P-loop containing nucleotide triphosphate hydrolases"/>
    <property type="match status" value="1"/>
</dbReference>
<evidence type="ECO:0000313" key="3">
    <source>
        <dbReference type="Proteomes" id="UP000310065"/>
    </source>
</evidence>
<dbReference type="KEGG" id="pdv:FFU37_08545"/>
<dbReference type="InterPro" id="IPR011704">
    <property type="entry name" value="ATPase_dyneun-rel_AAA"/>
</dbReference>
<dbReference type="PANTHER" id="PTHR37291">
    <property type="entry name" value="5-METHYLCYTOSINE-SPECIFIC RESTRICTION ENZYME B"/>
    <property type="match status" value="1"/>
</dbReference>
<name>A0A4P9J1J9_9GAMM</name>
<reference evidence="2 3" key="1">
    <citation type="submission" date="2019-05" db="EMBL/GenBank/DDBJ databases">
        <title>Complete genome sequence of Pseudoalteromonas sp. 16-SW-7(T) isolated from the Okhotsk Sea, Russia.</title>
        <authorList>
            <person name="Nguyen T.H."/>
            <person name="Nedashkovskaya O.I."/>
            <person name="Kim S.-G."/>
        </authorList>
    </citation>
    <scope>NUCLEOTIDE SEQUENCE [LARGE SCALE GENOMIC DNA]</scope>
    <source>
        <strain evidence="2 3">16-SW-7</strain>
    </source>
</reference>
<dbReference type="Pfam" id="PF07728">
    <property type="entry name" value="AAA_5"/>
    <property type="match status" value="1"/>
</dbReference>
<dbReference type="GO" id="GO:0005524">
    <property type="term" value="F:ATP binding"/>
    <property type="evidence" value="ECO:0007669"/>
    <property type="project" value="InterPro"/>
</dbReference>
<dbReference type="REBASE" id="316817">
    <property type="entry name" value="Psp16SW7McrBCP"/>
</dbReference>
<organism evidence="2 3">
    <name type="scientific">Pseudoalteromonas distincta</name>
    <dbReference type="NCBI Taxonomy" id="77608"/>
    <lineage>
        <taxon>Bacteria</taxon>
        <taxon>Pseudomonadati</taxon>
        <taxon>Pseudomonadota</taxon>
        <taxon>Gammaproteobacteria</taxon>
        <taxon>Alteromonadales</taxon>
        <taxon>Pseudoalteromonadaceae</taxon>
        <taxon>Pseudoalteromonas</taxon>
    </lineage>
</organism>
<dbReference type="GeneID" id="88775692"/>
<dbReference type="AlphaFoldDB" id="A0A4P9J1J9"/>
<feature type="domain" description="ATPase dynein-related AAA" evidence="1">
    <location>
        <begin position="422"/>
        <end position="528"/>
    </location>
</feature>
<dbReference type="EMBL" id="CP040558">
    <property type="protein sequence ID" value="QCU74509.1"/>
    <property type="molecule type" value="Genomic_DNA"/>
</dbReference>
<evidence type="ECO:0000313" key="2">
    <source>
        <dbReference type="EMBL" id="QCU74509.1"/>
    </source>
</evidence>
<dbReference type="InterPro" id="IPR052934">
    <property type="entry name" value="Methyl-DNA_Rec/Restrict_Enz"/>
</dbReference>
<dbReference type="Proteomes" id="UP000310065">
    <property type="component" value="Chromosome L1"/>
</dbReference>
<evidence type="ECO:0000259" key="1">
    <source>
        <dbReference type="Pfam" id="PF07728"/>
    </source>
</evidence>
<proteinExistence type="predicted"/>
<dbReference type="SUPFAM" id="SSF52540">
    <property type="entry name" value="P-loop containing nucleoside triphosphate hydrolases"/>
    <property type="match status" value="1"/>
</dbReference>
<sequence length="714" mass="81534">MEFEEFLTICMDDNSKTFLLSKSDQQKKLFVDSFNLIREYFPQCDCYAINNEKGNYNHAFRFGIKTSEEIEGTPQITIKFTKEALRVSLKKGVVKEENRVLNLVTIDQLRSILDSIKSKLRHKMEGSKNTPINYFKSEKGSDMAMTNDTDKCANEMQPSPLNQILYGPPGTGKTYHTIEASVRAAEPEKYEALKRNPALSTAKSQREELIKLYKSLVDDDRIRFVTFHQSYGYEEFVEGLRALTNEEKQIEYKVLPGIFKKISDDAANTNIKKSLELNANPRIWKISIDGVKPSTVKNYCFENKVAAIGWGYTGDMAQDERSPEENAYFEGLTSQNKNTITQFCSAINEGDLLLCISSAKTIQAVGVVKGDYEYKEQGILDRNDFRHTLPVEWLKTDLDLDIYSLNGNTNLVQKTVYELDRFSEADFFQLMEKNEISFGQKPVPETKDNYVLIIDEINRGNISKIFGELITLIEPSKREGKNNLETLKVTLPHSGNPFSVPDNLYIIGTMNTADRSLAMMDTALRRRFDFIEMMPQPELFKGKEVKGIDLELLLEIMNKRIEVLYDREHTLGHAFLIPVLDALNVGGDNAQNNAFRELKNTFKNKIIPLLEEYFFEDWNKIRLVLGDNRKEKSGLKQYIFVESKNEKYNDIFGENHGLETYEDTKTTFTLADFNAQDSAWNSPKAYQAIYDDTLLKSPTSISADAGEVTSSSAQ</sequence>
<accession>A0A4P9J1J9</accession>